<gene>
    <name evidence="1" type="ORF">DL546_009296</name>
</gene>
<keyword evidence="2" id="KW-1185">Reference proteome</keyword>
<protein>
    <submittedName>
        <fullName evidence="1">Uncharacterized protein</fullName>
    </submittedName>
</protein>
<reference evidence="1 2" key="1">
    <citation type="submission" date="2018-08" db="EMBL/GenBank/DDBJ databases">
        <title>Draft genome of the lignicolous fungus Coniochaeta pulveracea.</title>
        <authorList>
            <person name="Borstlap C.J."/>
            <person name="De Witt R.N."/>
            <person name="Botha A."/>
            <person name="Volschenk H."/>
        </authorList>
    </citation>
    <scope>NUCLEOTIDE SEQUENCE [LARGE SCALE GENOMIC DNA]</scope>
    <source>
        <strain evidence="1 2">CAB683</strain>
    </source>
</reference>
<accession>A0A420YI71</accession>
<dbReference type="AlphaFoldDB" id="A0A420YI71"/>
<proteinExistence type="predicted"/>
<evidence type="ECO:0000313" key="1">
    <source>
        <dbReference type="EMBL" id="RKU47466.1"/>
    </source>
</evidence>
<evidence type="ECO:0000313" key="2">
    <source>
        <dbReference type="Proteomes" id="UP000275385"/>
    </source>
</evidence>
<name>A0A420YI71_9PEZI</name>
<comment type="caution">
    <text evidence="1">The sequence shown here is derived from an EMBL/GenBank/DDBJ whole genome shotgun (WGS) entry which is preliminary data.</text>
</comment>
<sequence length="113" mass="13030">MINKLLIVKLRAWRSLRTWWGRLRLSGYGLAVLRDHRHLVGTISLQLASFQHICTYLRVLPVGSVLTDIVSIELINWPGTPASFATTLPSLHHHRFLFFEHQIFVRQSLDTSS</sequence>
<dbReference type="EMBL" id="QVQW01000009">
    <property type="protein sequence ID" value="RKU47466.1"/>
    <property type="molecule type" value="Genomic_DNA"/>
</dbReference>
<dbReference type="Proteomes" id="UP000275385">
    <property type="component" value="Unassembled WGS sequence"/>
</dbReference>
<organism evidence="1 2">
    <name type="scientific">Coniochaeta pulveracea</name>
    <dbReference type="NCBI Taxonomy" id="177199"/>
    <lineage>
        <taxon>Eukaryota</taxon>
        <taxon>Fungi</taxon>
        <taxon>Dikarya</taxon>
        <taxon>Ascomycota</taxon>
        <taxon>Pezizomycotina</taxon>
        <taxon>Sordariomycetes</taxon>
        <taxon>Sordariomycetidae</taxon>
        <taxon>Coniochaetales</taxon>
        <taxon>Coniochaetaceae</taxon>
        <taxon>Coniochaeta</taxon>
    </lineage>
</organism>